<dbReference type="PROSITE" id="PS51229">
    <property type="entry name" value="DCUN1"/>
    <property type="match status" value="1"/>
</dbReference>
<dbReference type="GO" id="GO:0045116">
    <property type="term" value="P:protein neddylation"/>
    <property type="evidence" value="ECO:0007669"/>
    <property type="project" value="TreeGrafter"/>
</dbReference>
<dbReference type="InterPro" id="IPR009060">
    <property type="entry name" value="UBA-like_sf"/>
</dbReference>
<dbReference type="InterPro" id="IPR014764">
    <property type="entry name" value="DCN-prot"/>
</dbReference>
<sequence length="316" mass="36002">MLPTSPTSLDFLELNHQPNRKTDKMPAAYKAAEKAVIYKFVEITQADQKTAAKILKSHGWNVDSALNAYDLSSLINTLRFAYLSSSTAPQNSVLRSNLNTQFDALRDEPREYPDTIKIDGSMAYFQQLAVDLAGIEMLVVSELLNCPTIGEITREGFIDGWSKVGADTVSKQKTRITKIMKSLPSDHTTFTLVYKHTFPLGRADGKKALQLENATEFWRILFSSPSSPVRWSTPTTPWLDWWIAYLEAEHKKDVNKDLWDQTLKFAEECLKDEKLDWWDSENSAWPGVIDGFVERVYEKRPKDATADQEGDEMDYD</sequence>
<dbReference type="EMBL" id="ML996565">
    <property type="protein sequence ID" value="KAF2762572.1"/>
    <property type="molecule type" value="Genomic_DNA"/>
</dbReference>
<dbReference type="CDD" id="cd14273">
    <property type="entry name" value="UBA_TAP-C_like"/>
    <property type="match status" value="1"/>
</dbReference>
<dbReference type="Gene3D" id="1.10.238.10">
    <property type="entry name" value="EF-hand"/>
    <property type="match status" value="1"/>
</dbReference>
<dbReference type="PANTHER" id="PTHR12281">
    <property type="entry name" value="RP42 RELATED"/>
    <property type="match status" value="1"/>
</dbReference>
<feature type="domain" description="DCUN1" evidence="3">
    <location>
        <begin position="93"/>
        <end position="297"/>
    </location>
</feature>
<evidence type="ECO:0000256" key="1">
    <source>
        <dbReference type="ARBA" id="ARBA00022786"/>
    </source>
</evidence>
<dbReference type="Pfam" id="PF03556">
    <property type="entry name" value="Cullin_binding"/>
    <property type="match status" value="1"/>
</dbReference>
<dbReference type="SUPFAM" id="SSF46934">
    <property type="entry name" value="UBA-like"/>
    <property type="match status" value="1"/>
</dbReference>
<organism evidence="4 5">
    <name type="scientific">Pseudovirgaria hyperparasitica</name>
    <dbReference type="NCBI Taxonomy" id="470096"/>
    <lineage>
        <taxon>Eukaryota</taxon>
        <taxon>Fungi</taxon>
        <taxon>Dikarya</taxon>
        <taxon>Ascomycota</taxon>
        <taxon>Pezizomycotina</taxon>
        <taxon>Dothideomycetes</taxon>
        <taxon>Dothideomycetes incertae sedis</taxon>
        <taxon>Acrospermales</taxon>
        <taxon>Acrospermaceae</taxon>
        <taxon>Pseudovirgaria</taxon>
    </lineage>
</organism>
<evidence type="ECO:0000259" key="3">
    <source>
        <dbReference type="PROSITE" id="PS51229"/>
    </source>
</evidence>
<dbReference type="GO" id="GO:0032182">
    <property type="term" value="F:ubiquitin-like protein binding"/>
    <property type="evidence" value="ECO:0007669"/>
    <property type="project" value="TreeGrafter"/>
</dbReference>
<gene>
    <name evidence="4" type="ORF">EJ05DRAFT_495451</name>
</gene>
<name>A0A6A6WK84_9PEZI</name>
<dbReference type="GO" id="GO:0000151">
    <property type="term" value="C:ubiquitin ligase complex"/>
    <property type="evidence" value="ECO:0007669"/>
    <property type="project" value="TreeGrafter"/>
</dbReference>
<keyword evidence="5" id="KW-1185">Reference proteome</keyword>
<comment type="function">
    <text evidence="2">Neddylation of cullins play an essential role in the regulation of SCF-type complexes activity.</text>
</comment>
<dbReference type="GO" id="GO:0031624">
    <property type="term" value="F:ubiquitin conjugating enzyme binding"/>
    <property type="evidence" value="ECO:0007669"/>
    <property type="project" value="TreeGrafter"/>
</dbReference>
<dbReference type="PANTHER" id="PTHR12281:SF31">
    <property type="entry name" value="DCN1-LIKE PROTEIN 3"/>
    <property type="match status" value="1"/>
</dbReference>
<evidence type="ECO:0000313" key="4">
    <source>
        <dbReference type="EMBL" id="KAF2762572.1"/>
    </source>
</evidence>
<evidence type="ECO:0000313" key="5">
    <source>
        <dbReference type="Proteomes" id="UP000799437"/>
    </source>
</evidence>
<dbReference type="InterPro" id="IPR005176">
    <property type="entry name" value="PONY_dom"/>
</dbReference>
<reference evidence="4" key="1">
    <citation type="journal article" date="2020" name="Stud. Mycol.">
        <title>101 Dothideomycetes genomes: a test case for predicting lifestyles and emergence of pathogens.</title>
        <authorList>
            <person name="Haridas S."/>
            <person name="Albert R."/>
            <person name="Binder M."/>
            <person name="Bloem J."/>
            <person name="Labutti K."/>
            <person name="Salamov A."/>
            <person name="Andreopoulos B."/>
            <person name="Baker S."/>
            <person name="Barry K."/>
            <person name="Bills G."/>
            <person name="Bluhm B."/>
            <person name="Cannon C."/>
            <person name="Castanera R."/>
            <person name="Culley D."/>
            <person name="Daum C."/>
            <person name="Ezra D."/>
            <person name="Gonzalez J."/>
            <person name="Henrissat B."/>
            <person name="Kuo A."/>
            <person name="Liang C."/>
            <person name="Lipzen A."/>
            <person name="Lutzoni F."/>
            <person name="Magnuson J."/>
            <person name="Mondo S."/>
            <person name="Nolan M."/>
            <person name="Ohm R."/>
            <person name="Pangilinan J."/>
            <person name="Park H.-J."/>
            <person name="Ramirez L."/>
            <person name="Alfaro M."/>
            <person name="Sun H."/>
            <person name="Tritt A."/>
            <person name="Yoshinaga Y."/>
            <person name="Zwiers L.-H."/>
            <person name="Turgeon B."/>
            <person name="Goodwin S."/>
            <person name="Spatafora J."/>
            <person name="Crous P."/>
            <person name="Grigoriev I."/>
        </authorList>
    </citation>
    <scope>NUCLEOTIDE SEQUENCE</scope>
    <source>
        <strain evidence="4">CBS 121739</strain>
    </source>
</reference>
<dbReference type="InterPro" id="IPR042460">
    <property type="entry name" value="DCN1-like_PONY"/>
</dbReference>
<dbReference type="RefSeq" id="XP_033605023.1">
    <property type="nucleotide sequence ID" value="XM_033746255.1"/>
</dbReference>
<dbReference type="Pfam" id="PF14555">
    <property type="entry name" value="UBA_4"/>
    <property type="match status" value="1"/>
</dbReference>
<dbReference type="Gene3D" id="1.10.238.200">
    <property type="entry name" value="Cullin, PONY binding domain"/>
    <property type="match status" value="1"/>
</dbReference>
<proteinExistence type="predicted"/>
<accession>A0A6A6WK84</accession>
<dbReference type="AlphaFoldDB" id="A0A6A6WK84"/>
<dbReference type="GO" id="GO:0097602">
    <property type="term" value="F:cullin family protein binding"/>
    <property type="evidence" value="ECO:0007669"/>
    <property type="project" value="TreeGrafter"/>
</dbReference>
<dbReference type="Proteomes" id="UP000799437">
    <property type="component" value="Unassembled WGS sequence"/>
</dbReference>
<dbReference type="Gene3D" id="1.10.8.10">
    <property type="entry name" value="DNA helicase RuvA subunit, C-terminal domain"/>
    <property type="match status" value="1"/>
</dbReference>
<dbReference type="GeneID" id="54487309"/>
<evidence type="ECO:0000256" key="2">
    <source>
        <dbReference type="RuleBase" id="RU410713"/>
    </source>
</evidence>
<dbReference type="OrthoDB" id="27198at2759"/>
<protein>
    <recommendedName>
        <fullName evidence="2">Defective in cullin neddylation protein</fullName>
    </recommendedName>
</protein>
<keyword evidence="1" id="KW-0833">Ubl conjugation pathway</keyword>